<dbReference type="EMBL" id="LSRE01000044">
    <property type="protein sequence ID" value="KXO91346.1"/>
    <property type="molecule type" value="Genomic_DNA"/>
</dbReference>
<organism evidence="3 4">
    <name type="scientific">Tsukamurella pseudospumae</name>
    <dbReference type="NCBI Taxonomy" id="239498"/>
    <lineage>
        <taxon>Bacteria</taxon>
        <taxon>Bacillati</taxon>
        <taxon>Actinomycetota</taxon>
        <taxon>Actinomycetes</taxon>
        <taxon>Mycobacteriales</taxon>
        <taxon>Tsukamurellaceae</taxon>
        <taxon>Tsukamurella</taxon>
    </lineage>
</organism>
<evidence type="ECO:0000313" key="4">
    <source>
        <dbReference type="Proteomes" id="UP000070258"/>
    </source>
</evidence>
<accession>A0A138AVE6</accession>
<dbReference type="NCBIfam" id="TIGR04529">
    <property type="entry name" value="MTB_hemophore"/>
    <property type="match status" value="1"/>
</dbReference>
<dbReference type="GO" id="GO:0020037">
    <property type="term" value="F:heme binding"/>
    <property type="evidence" value="ECO:0007669"/>
    <property type="project" value="InterPro"/>
</dbReference>
<reference evidence="2 5" key="2">
    <citation type="submission" date="2016-02" db="EMBL/GenBank/DDBJ databases">
        <authorList>
            <person name="Teng J.L."/>
            <person name="Tang Y."/>
            <person name="Huang Y."/>
            <person name="Guo F."/>
            <person name="Wei W."/>
            <person name="Chen J.H."/>
            <person name="Wong S.Y."/>
            <person name="Lau S.K."/>
            <person name="Woo P.C."/>
        </authorList>
    </citation>
    <scope>NUCLEOTIDE SEQUENCE [LARGE SCALE GENOMIC DNA]</scope>
    <source>
        <strain evidence="2 5">JCM 13375</strain>
    </source>
</reference>
<dbReference type="Proteomes" id="UP000070409">
    <property type="component" value="Unassembled WGS sequence"/>
</dbReference>
<evidence type="ECO:0000313" key="3">
    <source>
        <dbReference type="EMBL" id="KXP14369.1"/>
    </source>
</evidence>
<reference evidence="3" key="1">
    <citation type="submission" date="2016-02" db="EMBL/GenBank/DDBJ databases">
        <authorList>
            <person name="Teng J.L."/>
            <person name="Yang Y."/>
            <person name="Huang Y."/>
            <person name="Guo F."/>
            <person name="Wei W."/>
            <person name="Chen J.H."/>
            <person name="Wong S.Y."/>
            <person name="Lau S.K."/>
            <person name="Woo P.C."/>
        </authorList>
    </citation>
    <scope>NUCLEOTIDE SEQUENCE</scope>
    <source>
        <strain evidence="3">JCM 15929</strain>
    </source>
</reference>
<dbReference type="AlphaFoldDB" id="A0A138AVE6"/>
<feature type="signal peptide" evidence="1">
    <location>
        <begin position="1"/>
        <end position="26"/>
    </location>
</feature>
<keyword evidence="1" id="KW-0732">Signal</keyword>
<evidence type="ECO:0000313" key="5">
    <source>
        <dbReference type="Proteomes" id="UP000070409"/>
    </source>
</evidence>
<protein>
    <recommendedName>
        <fullName evidence="6">Haemophore haem-binding domain-containing protein</fullName>
    </recommendedName>
</protein>
<proteinExistence type="predicted"/>
<keyword evidence="5" id="KW-1185">Reference proteome</keyword>
<gene>
    <name evidence="3" type="ORF">AXK60_00155</name>
    <name evidence="2" type="ORF">AXK61_07290</name>
</gene>
<dbReference type="EMBL" id="LSRF01000001">
    <property type="protein sequence ID" value="KXP14369.1"/>
    <property type="molecule type" value="Genomic_DNA"/>
</dbReference>
<reference evidence="4" key="3">
    <citation type="submission" date="2016-02" db="EMBL/GenBank/DDBJ databases">
        <authorList>
            <person name="Wen L."/>
            <person name="He K."/>
            <person name="Yang H."/>
        </authorList>
    </citation>
    <scope>NUCLEOTIDE SEQUENCE [LARGE SCALE GENOMIC DNA]</scope>
    <source>
        <strain evidence="4">JCM 15929</strain>
    </source>
</reference>
<dbReference type="OrthoDB" id="4774827at2"/>
<evidence type="ECO:0008006" key="6">
    <source>
        <dbReference type="Google" id="ProtNLM"/>
    </source>
</evidence>
<feature type="chain" id="PRO_5007483684" description="Haemophore haem-binding domain-containing protein" evidence="1">
    <location>
        <begin position="27"/>
        <end position="117"/>
    </location>
</feature>
<sequence length="117" mass="12191">MNRIRFAAAVAALAGALALVPAVASAAPNDKVPGTKCTVAQVERATQVIAPEAIAVMDATPGGRDQATELLTAKPEDRQAIIDRLTKNNPAAASYYKANRADIDAKIAKVIATCDQY</sequence>
<dbReference type="STRING" id="239498.AXK60_00155"/>
<dbReference type="Proteomes" id="UP000070258">
    <property type="component" value="Unassembled WGS sequence"/>
</dbReference>
<dbReference type="InterPro" id="IPR032407">
    <property type="entry name" value="MHB"/>
</dbReference>
<comment type="caution">
    <text evidence="3">The sequence shown here is derived from an EMBL/GenBank/DDBJ whole genome shotgun (WGS) entry which is preliminary data.</text>
</comment>
<evidence type="ECO:0000256" key="1">
    <source>
        <dbReference type="SAM" id="SignalP"/>
    </source>
</evidence>
<dbReference type="RefSeq" id="WP_068568985.1">
    <property type="nucleotide sequence ID" value="NZ_LSRE01000044.1"/>
</dbReference>
<evidence type="ECO:0000313" key="2">
    <source>
        <dbReference type="EMBL" id="KXO91346.1"/>
    </source>
</evidence>
<name>A0A138AVE6_9ACTN</name>